<keyword evidence="3" id="KW-1185">Reference proteome</keyword>
<protein>
    <submittedName>
        <fullName evidence="2">Pilus assembly protein Flp/PilA</fullName>
    </submittedName>
</protein>
<name>A0A1H7RRS3_9BURK</name>
<dbReference type="STRING" id="416943.SAMN05445871_5537"/>
<proteinExistence type="predicted"/>
<keyword evidence="1" id="KW-1133">Transmembrane helix</keyword>
<dbReference type="Proteomes" id="UP000199120">
    <property type="component" value="Unassembled WGS sequence"/>
</dbReference>
<dbReference type="Pfam" id="PF04964">
    <property type="entry name" value="Flp_Fap"/>
    <property type="match status" value="1"/>
</dbReference>
<accession>A0A1H7RRS3</accession>
<dbReference type="InterPro" id="IPR007047">
    <property type="entry name" value="Flp_Fap"/>
</dbReference>
<reference evidence="3" key="1">
    <citation type="submission" date="2016-10" db="EMBL/GenBank/DDBJ databases">
        <authorList>
            <person name="Varghese N."/>
            <person name="Submissions S."/>
        </authorList>
    </citation>
    <scope>NUCLEOTIDE SEQUENCE [LARGE SCALE GENOMIC DNA]</scope>
    <source>
        <strain evidence="3">LMG 26416</strain>
    </source>
</reference>
<evidence type="ECO:0000313" key="2">
    <source>
        <dbReference type="EMBL" id="SEL62931.1"/>
    </source>
</evidence>
<keyword evidence="1" id="KW-0472">Membrane</keyword>
<keyword evidence="1" id="KW-0812">Transmembrane</keyword>
<evidence type="ECO:0000313" key="3">
    <source>
        <dbReference type="Proteomes" id="UP000199120"/>
    </source>
</evidence>
<dbReference type="RefSeq" id="WP_090551682.1">
    <property type="nucleotide sequence ID" value="NZ_FNSR01000003.1"/>
</dbReference>
<dbReference type="AlphaFoldDB" id="A0A1H7RRS3"/>
<gene>
    <name evidence="2" type="ORF">SAMN05192542_110163</name>
</gene>
<evidence type="ECO:0000256" key="1">
    <source>
        <dbReference type="SAM" id="Phobius"/>
    </source>
</evidence>
<sequence length="68" mass="6873">MNRFVKLFVRDERGVSALEYAILAGIVIVAVVAAAGTLGDGIRSGFSNLASQITSATTSSAAPSSGTK</sequence>
<feature type="transmembrane region" description="Helical" evidence="1">
    <location>
        <begin position="20"/>
        <end position="39"/>
    </location>
</feature>
<dbReference type="EMBL" id="FOAJ01000010">
    <property type="protein sequence ID" value="SEL62931.1"/>
    <property type="molecule type" value="Genomic_DNA"/>
</dbReference>
<organism evidence="2 3">
    <name type="scientific">Paraburkholderia caballeronis</name>
    <dbReference type="NCBI Taxonomy" id="416943"/>
    <lineage>
        <taxon>Bacteria</taxon>
        <taxon>Pseudomonadati</taxon>
        <taxon>Pseudomonadota</taxon>
        <taxon>Betaproteobacteria</taxon>
        <taxon>Burkholderiales</taxon>
        <taxon>Burkholderiaceae</taxon>
        <taxon>Paraburkholderia</taxon>
    </lineage>
</organism>